<feature type="domain" description="Glycoside hydrolase family 3 N-terminal" evidence="6">
    <location>
        <begin position="64"/>
        <end position="393"/>
    </location>
</feature>
<gene>
    <name evidence="7" type="primary">nagZ</name>
    <name evidence="7" type="ORF">NNJEOMEG_02400</name>
</gene>
<dbReference type="GO" id="GO:0004563">
    <property type="term" value="F:beta-N-acetylhexosaminidase activity"/>
    <property type="evidence" value="ECO:0007669"/>
    <property type="project" value="UniProtKB-EC"/>
</dbReference>
<sequence length="582" mass="61425">MGSSAPHGLKPGHKPGIPLLPGLVYAIPMTPRHLAALLSVTVLLLLAPILSLAQPEPSPASLSLEEKIGQMLMVAFKGPAVSPEIREMIAKRHIGGVILYSSWGNVENLRQVAALTAALQAEAAATPSGVGLFVGVDHEGGPVMRLREGVTVFPSQMAVAATGNREHARAMARVSASELAVLGVNMTFSPVADVNSNPDNPIINIRSFGSDPNVASRLAAAMTEEFVRARMLCTPKHFPGHGDTGVDSHMGLPVSEHDRNRLERVDFPPFRAAIQAKAPAVMTAHVAVPVLDPSGLPSTLSSRVLEGTLRKELRFEGLVITDSLGMGALSKGVGTVRAAVLAAKAGADVLLFGADIGHEPPEQAEAYEALLAAARSGELPMARIDQAVERILAAKKAYGILQAKAVPDRAALIPYRVGIPDNIQAALAAAQDSITLRHDRTKLLPFRRGERILVVWPERTAFDPVASLTLPEGAQLLRTPREPSAQDLQNAVEAALKADKVAVFTYDAIRNPAQRNLVNTLLSMKPQSLIHVALGGPYDLALFPQAPAGVATYGDVPVSLEALSKALAGSIPLTGRLPVRLP</sequence>
<dbReference type="InterPro" id="IPR036962">
    <property type="entry name" value="Glyco_hydro_3_N_sf"/>
</dbReference>
<proteinExistence type="inferred from homology"/>
<evidence type="ECO:0000256" key="2">
    <source>
        <dbReference type="ARBA" id="ARBA00005336"/>
    </source>
</evidence>
<evidence type="ECO:0000256" key="1">
    <source>
        <dbReference type="ARBA" id="ARBA00001231"/>
    </source>
</evidence>
<keyword evidence="4 7" id="KW-0378">Hydrolase</keyword>
<dbReference type="PANTHER" id="PTHR30480">
    <property type="entry name" value="BETA-HEXOSAMINIDASE-RELATED"/>
    <property type="match status" value="1"/>
</dbReference>
<dbReference type="EC" id="3.2.1.52" evidence="3"/>
<dbReference type="InterPro" id="IPR017853">
    <property type="entry name" value="GH"/>
</dbReference>
<dbReference type="InterPro" id="IPR050226">
    <property type="entry name" value="NagZ_Beta-hexosaminidase"/>
</dbReference>
<accession>A0A6V8LS36</accession>
<comment type="catalytic activity">
    <reaction evidence="1">
        <text>Hydrolysis of terminal non-reducing N-acetyl-D-hexosamine residues in N-acetyl-beta-D-hexosaminides.</text>
        <dbReference type="EC" id="3.2.1.52"/>
    </reaction>
</comment>
<dbReference type="Pfam" id="PF00933">
    <property type="entry name" value="Glyco_hydro_3"/>
    <property type="match status" value="1"/>
</dbReference>
<name>A0A6V8LS36_9BACT</name>
<dbReference type="GO" id="GO:0009254">
    <property type="term" value="P:peptidoglycan turnover"/>
    <property type="evidence" value="ECO:0007669"/>
    <property type="project" value="TreeGrafter"/>
</dbReference>
<evidence type="ECO:0000256" key="3">
    <source>
        <dbReference type="ARBA" id="ARBA00012663"/>
    </source>
</evidence>
<comment type="caution">
    <text evidence="7">The sequence shown here is derived from an EMBL/GenBank/DDBJ whole genome shotgun (WGS) entry which is preliminary data.</text>
</comment>
<evidence type="ECO:0000259" key="6">
    <source>
        <dbReference type="Pfam" id="PF00933"/>
    </source>
</evidence>
<keyword evidence="8" id="KW-1185">Reference proteome</keyword>
<dbReference type="EMBL" id="BLTE01000010">
    <property type="protein sequence ID" value="GFK94554.1"/>
    <property type="molecule type" value="Genomic_DNA"/>
</dbReference>
<dbReference type="GO" id="GO:0005975">
    <property type="term" value="P:carbohydrate metabolic process"/>
    <property type="evidence" value="ECO:0007669"/>
    <property type="project" value="InterPro"/>
</dbReference>
<dbReference type="AlphaFoldDB" id="A0A6V8LS36"/>
<dbReference type="Proteomes" id="UP000494245">
    <property type="component" value="Unassembled WGS sequence"/>
</dbReference>
<dbReference type="InterPro" id="IPR001764">
    <property type="entry name" value="Glyco_hydro_3_N"/>
</dbReference>
<dbReference type="InterPro" id="IPR036881">
    <property type="entry name" value="Glyco_hydro_3_C_sf"/>
</dbReference>
<dbReference type="Gene3D" id="3.40.50.1700">
    <property type="entry name" value="Glycoside hydrolase family 3 C-terminal domain"/>
    <property type="match status" value="1"/>
</dbReference>
<reference evidence="7 8" key="2">
    <citation type="submission" date="2020-05" db="EMBL/GenBank/DDBJ databases">
        <title>Draft genome sequence of Desulfovibrio sp. strainFSS-1.</title>
        <authorList>
            <person name="Shimoshige H."/>
            <person name="Kobayashi H."/>
            <person name="Maekawa T."/>
        </authorList>
    </citation>
    <scope>NUCLEOTIDE SEQUENCE [LARGE SCALE GENOMIC DNA]</scope>
    <source>
        <strain evidence="7 8">SIID29052-01</strain>
    </source>
</reference>
<evidence type="ECO:0000313" key="7">
    <source>
        <dbReference type="EMBL" id="GFK94554.1"/>
    </source>
</evidence>
<evidence type="ECO:0000313" key="8">
    <source>
        <dbReference type="Proteomes" id="UP000494245"/>
    </source>
</evidence>
<organism evidence="7 8">
    <name type="scientific">Fundidesulfovibrio magnetotacticus</name>
    <dbReference type="NCBI Taxonomy" id="2730080"/>
    <lineage>
        <taxon>Bacteria</taxon>
        <taxon>Pseudomonadati</taxon>
        <taxon>Thermodesulfobacteriota</taxon>
        <taxon>Desulfovibrionia</taxon>
        <taxon>Desulfovibrionales</taxon>
        <taxon>Desulfovibrionaceae</taxon>
        <taxon>Fundidesulfovibrio</taxon>
    </lineage>
</organism>
<dbReference type="PANTHER" id="PTHR30480:SF13">
    <property type="entry name" value="BETA-HEXOSAMINIDASE"/>
    <property type="match status" value="1"/>
</dbReference>
<evidence type="ECO:0000256" key="5">
    <source>
        <dbReference type="ARBA" id="ARBA00023295"/>
    </source>
</evidence>
<dbReference type="Gene3D" id="3.20.20.300">
    <property type="entry name" value="Glycoside hydrolase, family 3, N-terminal domain"/>
    <property type="match status" value="1"/>
</dbReference>
<dbReference type="SUPFAM" id="SSF51445">
    <property type="entry name" value="(Trans)glycosidases"/>
    <property type="match status" value="1"/>
</dbReference>
<evidence type="ECO:0000256" key="4">
    <source>
        <dbReference type="ARBA" id="ARBA00022801"/>
    </source>
</evidence>
<protein>
    <recommendedName>
        <fullName evidence="3">beta-N-acetylhexosaminidase</fullName>
        <ecNumber evidence="3">3.2.1.52</ecNumber>
    </recommendedName>
</protein>
<reference evidence="7 8" key="1">
    <citation type="submission" date="2020-04" db="EMBL/GenBank/DDBJ databases">
        <authorList>
            <consortium name="Desulfovibrio sp. FSS-1 genome sequencing consortium"/>
            <person name="Shimoshige H."/>
            <person name="Kobayashi H."/>
            <person name="Maekawa T."/>
        </authorList>
    </citation>
    <scope>NUCLEOTIDE SEQUENCE [LARGE SCALE GENOMIC DNA]</scope>
    <source>
        <strain evidence="7 8">SIID29052-01</strain>
    </source>
</reference>
<keyword evidence="5 7" id="KW-0326">Glycosidase</keyword>
<comment type="similarity">
    <text evidence="2">Belongs to the glycosyl hydrolase 3 family.</text>
</comment>